<dbReference type="SUPFAM" id="SSF57850">
    <property type="entry name" value="RING/U-box"/>
    <property type="match status" value="1"/>
</dbReference>
<dbReference type="GO" id="GO:0061630">
    <property type="term" value="F:ubiquitin protein ligase activity"/>
    <property type="evidence" value="ECO:0007669"/>
    <property type="project" value="UniProtKB-EC"/>
</dbReference>
<dbReference type="FunFam" id="3.30.40.10:FF:000115">
    <property type="entry name" value="probable E3 ubiquitin-protein ligase LOG2"/>
    <property type="match status" value="1"/>
</dbReference>
<evidence type="ECO:0000259" key="14">
    <source>
        <dbReference type="PROSITE" id="PS50089"/>
    </source>
</evidence>
<dbReference type="GO" id="GO:0016567">
    <property type="term" value="P:protein ubiquitination"/>
    <property type="evidence" value="ECO:0007669"/>
    <property type="project" value="TreeGrafter"/>
</dbReference>
<evidence type="ECO:0000256" key="8">
    <source>
        <dbReference type="ARBA" id="ARBA00022786"/>
    </source>
</evidence>
<evidence type="ECO:0000256" key="2">
    <source>
        <dbReference type="ARBA" id="ARBA00004906"/>
    </source>
</evidence>
<evidence type="ECO:0000256" key="3">
    <source>
        <dbReference type="ARBA" id="ARBA00012483"/>
    </source>
</evidence>
<feature type="region of interest" description="Disordered" evidence="13">
    <location>
        <begin position="1"/>
        <end position="126"/>
    </location>
</feature>
<name>A0AA38Z4D3_VITRO</name>
<evidence type="ECO:0000313" key="15">
    <source>
        <dbReference type="EMBL" id="KAJ9682054.1"/>
    </source>
</evidence>
<evidence type="ECO:0000256" key="5">
    <source>
        <dbReference type="ARBA" id="ARBA00022707"/>
    </source>
</evidence>
<dbReference type="Pfam" id="PF13920">
    <property type="entry name" value="zf-C3HC4_3"/>
    <property type="match status" value="1"/>
</dbReference>
<dbReference type="InterPro" id="IPR001841">
    <property type="entry name" value="Znf_RING"/>
</dbReference>
<dbReference type="Pfam" id="PF26192">
    <property type="entry name" value="RNF157-like_N"/>
    <property type="match status" value="1"/>
</dbReference>
<evidence type="ECO:0000256" key="7">
    <source>
        <dbReference type="ARBA" id="ARBA00022771"/>
    </source>
</evidence>
<dbReference type="InterPro" id="IPR058981">
    <property type="entry name" value="MGRN1/RNF157-like_N"/>
</dbReference>
<dbReference type="PANTHER" id="PTHR22996">
    <property type="entry name" value="MAHOGUNIN"/>
    <property type="match status" value="1"/>
</dbReference>
<dbReference type="EC" id="2.3.2.27" evidence="3"/>
<organism evidence="15 16">
    <name type="scientific">Vitis rotundifolia</name>
    <name type="common">Muscadine grape</name>
    <dbReference type="NCBI Taxonomy" id="103349"/>
    <lineage>
        <taxon>Eukaryota</taxon>
        <taxon>Viridiplantae</taxon>
        <taxon>Streptophyta</taxon>
        <taxon>Embryophyta</taxon>
        <taxon>Tracheophyta</taxon>
        <taxon>Spermatophyta</taxon>
        <taxon>Magnoliopsida</taxon>
        <taxon>eudicotyledons</taxon>
        <taxon>Gunneridae</taxon>
        <taxon>Pentapetalae</taxon>
        <taxon>rosids</taxon>
        <taxon>Vitales</taxon>
        <taxon>Vitaceae</taxon>
        <taxon>Viteae</taxon>
        <taxon>Vitis</taxon>
    </lineage>
</organism>
<gene>
    <name evidence="15" type="ORF">PVL29_018103</name>
</gene>
<dbReference type="Proteomes" id="UP001168098">
    <property type="component" value="Unassembled WGS sequence"/>
</dbReference>
<comment type="similarity">
    <text evidence="11">Belongs to the RING-type zinc finger family. LOG2 subfamily.</text>
</comment>
<feature type="region of interest" description="Disordered" evidence="13">
    <location>
        <begin position="180"/>
        <end position="199"/>
    </location>
</feature>
<keyword evidence="10" id="KW-0449">Lipoprotein</keyword>
<accession>A0AA38Z4D3</accession>
<sequence length="447" mass="49114">MGISLSKFRRHRHHRRHNRHQAQPQERLQQPIAAASSSSSLETPPLQPTPPPCLPSTSQPTPSPCLPSPSPSTPSASLPPPSPPTPPSLPPPSPPTPPPFLPSPSSTPPPPRPSSQPSFVFAANAPFPSTTQGPYAGLPSPSAPAQLSSNYGSPMTMDGFGFSQFQANFNRGYSGWGRYGPTPPPLPPPPSPPPYVDHMSARKIKNDVNVHKDTIRVDWDEKNLDSHLVSFTFDALVDGSITIFYFAKEGNNCSFTPLYPEIYMPIRIPFQNGLGQKFCQRSGTGIDLGFFALDDLSRPSQNEEVFPLVIYAESSPPSLPPMHEQLGQPLPVAPSRAQITQAVLEKNNEGHFQVKVIKQILWVDGVRYELRELYGIENSDERDIDNNDTGKECVICMTEPNDTAVLPCRHVCLCSECAKELRLQSNKCPVCRHPIQELIVIVHKEQS</sequence>
<evidence type="ECO:0000256" key="9">
    <source>
        <dbReference type="ARBA" id="ARBA00022833"/>
    </source>
</evidence>
<dbReference type="Gene3D" id="3.30.40.10">
    <property type="entry name" value="Zinc/RING finger domain, C3HC4 (zinc finger)"/>
    <property type="match status" value="1"/>
</dbReference>
<comment type="caution">
    <text evidence="15">The sequence shown here is derived from an EMBL/GenBank/DDBJ whole genome shotgun (WGS) entry which is preliminary data.</text>
</comment>
<reference evidence="15 16" key="1">
    <citation type="journal article" date="2023" name="BMC Biotechnol.">
        <title>Vitis rotundifolia cv Carlos genome sequencing.</title>
        <authorList>
            <person name="Huff M."/>
            <person name="Hulse-Kemp A."/>
            <person name="Scheffler B."/>
            <person name="Youngblood R."/>
            <person name="Simpson S."/>
            <person name="Babiker E."/>
            <person name="Staton M."/>
        </authorList>
    </citation>
    <scope>NUCLEOTIDE SEQUENCE [LARGE SCALE GENOMIC DNA]</scope>
    <source>
        <tissue evidence="15">Leaf</tissue>
    </source>
</reference>
<protein>
    <recommendedName>
        <fullName evidence="3">RING-type E3 ubiquitin transferase</fullName>
        <ecNumber evidence="3">2.3.2.27</ecNumber>
    </recommendedName>
</protein>
<feature type="compositionally biased region" description="Basic residues" evidence="13">
    <location>
        <begin position="7"/>
        <end position="20"/>
    </location>
</feature>
<dbReference type="InterPro" id="IPR045195">
    <property type="entry name" value="LOG2-like_mRING_C3HC5"/>
</dbReference>
<dbReference type="PANTHER" id="PTHR22996:SF27">
    <property type="entry name" value="RING-TYPE E3 UBIQUITIN TRANSFERASE"/>
    <property type="match status" value="1"/>
</dbReference>
<evidence type="ECO:0000256" key="4">
    <source>
        <dbReference type="ARBA" id="ARBA00022679"/>
    </source>
</evidence>
<dbReference type="AlphaFoldDB" id="A0AA38Z4D3"/>
<comment type="pathway">
    <text evidence="2">Protein modification; protein ubiquitination.</text>
</comment>
<keyword evidence="7 12" id="KW-0863">Zinc-finger</keyword>
<keyword evidence="5" id="KW-0519">Myristate</keyword>
<dbReference type="EMBL" id="JARBHA010000014">
    <property type="protein sequence ID" value="KAJ9682054.1"/>
    <property type="molecule type" value="Genomic_DNA"/>
</dbReference>
<keyword evidence="8" id="KW-0833">Ubl conjugation pathway</keyword>
<evidence type="ECO:0000256" key="11">
    <source>
        <dbReference type="ARBA" id="ARBA00025721"/>
    </source>
</evidence>
<evidence type="ECO:0000256" key="13">
    <source>
        <dbReference type="SAM" id="MobiDB-lite"/>
    </source>
</evidence>
<dbReference type="InterPro" id="IPR045194">
    <property type="entry name" value="MGRN1/RNF157-like"/>
</dbReference>
<proteinExistence type="inferred from homology"/>
<feature type="compositionally biased region" description="Pro residues" evidence="13">
    <location>
        <begin position="61"/>
        <end position="114"/>
    </location>
</feature>
<comment type="catalytic activity">
    <reaction evidence="1">
        <text>S-ubiquitinyl-[E2 ubiquitin-conjugating enzyme]-L-cysteine + [acceptor protein]-L-lysine = [E2 ubiquitin-conjugating enzyme]-L-cysteine + N(6)-ubiquitinyl-[acceptor protein]-L-lysine.</text>
        <dbReference type="EC" id="2.3.2.27"/>
    </reaction>
</comment>
<keyword evidence="4" id="KW-0808">Transferase</keyword>
<evidence type="ECO:0000256" key="12">
    <source>
        <dbReference type="PROSITE-ProRule" id="PRU00175"/>
    </source>
</evidence>
<feature type="domain" description="RING-type" evidence="14">
    <location>
        <begin position="393"/>
        <end position="432"/>
    </location>
</feature>
<evidence type="ECO:0000313" key="16">
    <source>
        <dbReference type="Proteomes" id="UP001168098"/>
    </source>
</evidence>
<evidence type="ECO:0000256" key="1">
    <source>
        <dbReference type="ARBA" id="ARBA00000900"/>
    </source>
</evidence>
<dbReference type="SMART" id="SM00184">
    <property type="entry name" value="RING"/>
    <property type="match status" value="1"/>
</dbReference>
<feature type="compositionally biased region" description="Pro residues" evidence="13">
    <location>
        <begin position="45"/>
        <end position="54"/>
    </location>
</feature>
<evidence type="ECO:0000256" key="6">
    <source>
        <dbReference type="ARBA" id="ARBA00022723"/>
    </source>
</evidence>
<dbReference type="InterPro" id="IPR013083">
    <property type="entry name" value="Znf_RING/FYVE/PHD"/>
</dbReference>
<keyword evidence="16" id="KW-1185">Reference proteome</keyword>
<dbReference type="PRINTS" id="PR01217">
    <property type="entry name" value="PRICHEXTENSN"/>
</dbReference>
<dbReference type="PROSITE" id="PS50089">
    <property type="entry name" value="ZF_RING_2"/>
    <property type="match status" value="1"/>
</dbReference>
<dbReference type="GO" id="GO:0008270">
    <property type="term" value="F:zinc ion binding"/>
    <property type="evidence" value="ECO:0007669"/>
    <property type="project" value="UniProtKB-KW"/>
</dbReference>
<feature type="compositionally biased region" description="Pro residues" evidence="13">
    <location>
        <begin position="181"/>
        <end position="195"/>
    </location>
</feature>
<keyword evidence="6" id="KW-0479">Metal-binding</keyword>
<dbReference type="CDD" id="cd16789">
    <property type="entry name" value="mRING-HC-C3HC5_MGRN1-like"/>
    <property type="match status" value="1"/>
</dbReference>
<keyword evidence="9" id="KW-0862">Zinc</keyword>
<evidence type="ECO:0000256" key="10">
    <source>
        <dbReference type="ARBA" id="ARBA00023288"/>
    </source>
</evidence>